<gene>
    <name evidence="3" type="ORF">E2C01_003055</name>
</gene>
<keyword evidence="4" id="KW-1185">Reference proteome</keyword>
<evidence type="ECO:0000256" key="2">
    <source>
        <dbReference type="SAM" id="Phobius"/>
    </source>
</evidence>
<organism evidence="3 4">
    <name type="scientific">Portunus trituberculatus</name>
    <name type="common">Swimming crab</name>
    <name type="synonym">Neptunus trituberculatus</name>
    <dbReference type="NCBI Taxonomy" id="210409"/>
    <lineage>
        <taxon>Eukaryota</taxon>
        <taxon>Metazoa</taxon>
        <taxon>Ecdysozoa</taxon>
        <taxon>Arthropoda</taxon>
        <taxon>Crustacea</taxon>
        <taxon>Multicrustacea</taxon>
        <taxon>Malacostraca</taxon>
        <taxon>Eumalacostraca</taxon>
        <taxon>Eucarida</taxon>
        <taxon>Decapoda</taxon>
        <taxon>Pleocyemata</taxon>
        <taxon>Brachyura</taxon>
        <taxon>Eubrachyura</taxon>
        <taxon>Portunoidea</taxon>
        <taxon>Portunidae</taxon>
        <taxon>Portuninae</taxon>
        <taxon>Portunus</taxon>
    </lineage>
</organism>
<protein>
    <submittedName>
        <fullName evidence="3">Uncharacterized protein</fullName>
    </submittedName>
</protein>
<feature type="region of interest" description="Disordered" evidence="1">
    <location>
        <begin position="63"/>
        <end position="82"/>
    </location>
</feature>
<name>A0A5B7CLJ5_PORTR</name>
<proteinExistence type="predicted"/>
<evidence type="ECO:0000256" key="1">
    <source>
        <dbReference type="SAM" id="MobiDB-lite"/>
    </source>
</evidence>
<evidence type="ECO:0000313" key="3">
    <source>
        <dbReference type="EMBL" id="MPC10419.1"/>
    </source>
</evidence>
<dbReference type="AlphaFoldDB" id="A0A5B7CLJ5"/>
<dbReference type="EMBL" id="VSRR010000116">
    <property type="protein sequence ID" value="MPC10419.1"/>
    <property type="molecule type" value="Genomic_DNA"/>
</dbReference>
<reference evidence="3 4" key="1">
    <citation type="submission" date="2019-05" db="EMBL/GenBank/DDBJ databases">
        <title>Another draft genome of Portunus trituberculatus and its Hox gene families provides insights of decapod evolution.</title>
        <authorList>
            <person name="Jeong J.-H."/>
            <person name="Song I."/>
            <person name="Kim S."/>
            <person name="Choi T."/>
            <person name="Kim D."/>
            <person name="Ryu S."/>
            <person name="Kim W."/>
        </authorList>
    </citation>
    <scope>NUCLEOTIDE SEQUENCE [LARGE SCALE GENOMIC DNA]</scope>
    <source>
        <tissue evidence="3">Muscle</tissue>
    </source>
</reference>
<comment type="caution">
    <text evidence="3">The sequence shown here is derived from an EMBL/GenBank/DDBJ whole genome shotgun (WGS) entry which is preliminary data.</text>
</comment>
<sequence>MGSFSLHGFVWALEVFPQGPRGGQVLMVPVVLVVPMVPVVPAVMFPRQFPRRVPQVATEQGGQCAASSLPGGAKDALAASAG</sequence>
<keyword evidence="2" id="KW-0812">Transmembrane</keyword>
<evidence type="ECO:0000313" key="4">
    <source>
        <dbReference type="Proteomes" id="UP000324222"/>
    </source>
</evidence>
<keyword evidence="2" id="KW-0472">Membrane</keyword>
<feature type="transmembrane region" description="Helical" evidence="2">
    <location>
        <begin position="26"/>
        <end position="45"/>
    </location>
</feature>
<accession>A0A5B7CLJ5</accession>
<dbReference type="Proteomes" id="UP000324222">
    <property type="component" value="Unassembled WGS sequence"/>
</dbReference>
<keyword evidence="2" id="KW-1133">Transmembrane helix</keyword>